<evidence type="ECO:0000313" key="8">
    <source>
        <dbReference type="EMBL" id="PYH41133.1"/>
    </source>
</evidence>
<evidence type="ECO:0000313" key="9">
    <source>
        <dbReference type="Proteomes" id="UP000248349"/>
    </source>
</evidence>
<dbReference type="GO" id="GO:0120230">
    <property type="term" value="F:recombinase activator activity"/>
    <property type="evidence" value="ECO:0007669"/>
    <property type="project" value="TreeGrafter"/>
</dbReference>
<evidence type="ECO:0000256" key="6">
    <source>
        <dbReference type="SAM" id="Coils"/>
    </source>
</evidence>
<dbReference type="GO" id="GO:0010774">
    <property type="term" value="P:meiotic strand invasion involved in reciprocal meiotic recombination"/>
    <property type="evidence" value="ECO:0007669"/>
    <property type="project" value="TreeGrafter"/>
</dbReference>
<dbReference type="RefSeq" id="XP_025427115.1">
    <property type="nucleotide sequence ID" value="XM_025578812.1"/>
</dbReference>
<evidence type="ECO:0000256" key="1">
    <source>
        <dbReference type="ARBA" id="ARBA00004123"/>
    </source>
</evidence>
<keyword evidence="6" id="KW-0175">Coiled coil</keyword>
<dbReference type="Gene3D" id="1.10.10.10">
    <property type="entry name" value="Winged helix-like DNA-binding domain superfamily/Winged helix DNA-binding domain"/>
    <property type="match status" value="1"/>
</dbReference>
<dbReference type="GO" id="GO:0000794">
    <property type="term" value="C:condensed nuclear chromosome"/>
    <property type="evidence" value="ECO:0007669"/>
    <property type="project" value="TreeGrafter"/>
</dbReference>
<organism evidence="8 9">
    <name type="scientific">Aspergillus saccharolyticus JOP 1030-1</name>
    <dbReference type="NCBI Taxonomy" id="1450539"/>
    <lineage>
        <taxon>Eukaryota</taxon>
        <taxon>Fungi</taxon>
        <taxon>Dikarya</taxon>
        <taxon>Ascomycota</taxon>
        <taxon>Pezizomycotina</taxon>
        <taxon>Eurotiomycetes</taxon>
        <taxon>Eurotiomycetidae</taxon>
        <taxon>Eurotiales</taxon>
        <taxon>Aspergillaceae</taxon>
        <taxon>Aspergillus</taxon>
        <taxon>Aspergillus subgen. Circumdati</taxon>
    </lineage>
</organism>
<evidence type="ECO:0000256" key="2">
    <source>
        <dbReference type="ARBA" id="ARBA00007922"/>
    </source>
</evidence>
<dbReference type="AlphaFoldDB" id="A0A318Z8N3"/>
<comment type="subcellular location">
    <subcellularLocation>
        <location evidence="1">Nucleus</location>
    </subcellularLocation>
</comment>
<dbReference type="GO" id="GO:0003690">
    <property type="term" value="F:double-stranded DNA binding"/>
    <property type="evidence" value="ECO:0007669"/>
    <property type="project" value="TreeGrafter"/>
</dbReference>
<protein>
    <submittedName>
        <fullName evidence="8">TBPIP-domain-containing protein</fullName>
    </submittedName>
</protein>
<dbReference type="GO" id="GO:0120231">
    <property type="term" value="C:DNA recombinase auxiliary factor complex"/>
    <property type="evidence" value="ECO:0007669"/>
    <property type="project" value="TreeGrafter"/>
</dbReference>
<sequence length="249" mass="27551">MMQKKLKGPEATRGKGAADDSARVILDYIRRQNRPYSAIEISTNLHKEVTKAQAARALRDLWHNKQIEGRTAGKQVVYHALQEASDEVTSKMIAALDESVKQAQEKLSSLQAQEKKTRLELATLSTKPLFSELRHDIDQLVHERGVAQALLPTMARKDSAHVPMEIMRAGAEEEWKCWQKHASSRARICGDLWQMCSEALLGDTARGELWVRRAPGGGAVSLSLGVFSVLGSNHRLPQESLGLEGPLLG</sequence>
<feature type="domain" description="Homologous-pairing protein 2 winged helix" evidence="7">
    <location>
        <begin position="21"/>
        <end position="79"/>
    </location>
</feature>
<evidence type="ECO:0000256" key="5">
    <source>
        <dbReference type="ARBA" id="ARBA00023254"/>
    </source>
</evidence>
<dbReference type="EMBL" id="KZ821269">
    <property type="protein sequence ID" value="PYH41133.1"/>
    <property type="molecule type" value="Genomic_DNA"/>
</dbReference>
<dbReference type="InterPro" id="IPR036388">
    <property type="entry name" value="WH-like_DNA-bd_sf"/>
</dbReference>
<feature type="coiled-coil region" evidence="6">
    <location>
        <begin position="93"/>
        <end position="120"/>
    </location>
</feature>
<dbReference type="GO" id="GO:0007129">
    <property type="term" value="P:homologous chromosome pairing at meiosis"/>
    <property type="evidence" value="ECO:0007669"/>
    <property type="project" value="TreeGrafter"/>
</dbReference>
<reference evidence="8 9" key="1">
    <citation type="submission" date="2016-12" db="EMBL/GenBank/DDBJ databases">
        <title>The genomes of Aspergillus section Nigri reveals drivers in fungal speciation.</title>
        <authorList>
            <consortium name="DOE Joint Genome Institute"/>
            <person name="Vesth T.C."/>
            <person name="Nybo J."/>
            <person name="Theobald S."/>
            <person name="Brandl J."/>
            <person name="Frisvad J.C."/>
            <person name="Nielsen K.F."/>
            <person name="Lyhne E.K."/>
            <person name="Kogle M.E."/>
            <person name="Kuo A."/>
            <person name="Riley R."/>
            <person name="Clum A."/>
            <person name="Nolan M."/>
            <person name="Lipzen A."/>
            <person name="Salamov A."/>
            <person name="Henrissat B."/>
            <person name="Wiebenga A."/>
            <person name="De Vries R.P."/>
            <person name="Grigoriev I.V."/>
            <person name="Mortensen U.H."/>
            <person name="Andersen M.R."/>
            <person name="Baker S.E."/>
        </authorList>
    </citation>
    <scope>NUCLEOTIDE SEQUENCE [LARGE SCALE GENOMIC DNA]</scope>
    <source>
        <strain evidence="8 9">JOP 1030-1</strain>
    </source>
</reference>
<evidence type="ECO:0000256" key="3">
    <source>
        <dbReference type="ARBA" id="ARBA00023172"/>
    </source>
</evidence>
<dbReference type="Proteomes" id="UP000248349">
    <property type="component" value="Unassembled WGS sequence"/>
</dbReference>
<dbReference type="Pfam" id="PF07106">
    <property type="entry name" value="WHD_TBPIP"/>
    <property type="match status" value="1"/>
</dbReference>
<name>A0A318Z8N3_9EURO</name>
<proteinExistence type="inferred from homology"/>
<dbReference type="InterPro" id="IPR010776">
    <property type="entry name" value="Hop2_WH_dom"/>
</dbReference>
<dbReference type="PANTHER" id="PTHR15938">
    <property type="entry name" value="TBP-1 INTERACTING PROTEIN"/>
    <property type="match status" value="1"/>
</dbReference>
<evidence type="ECO:0000256" key="4">
    <source>
        <dbReference type="ARBA" id="ARBA00023242"/>
    </source>
</evidence>
<dbReference type="GO" id="GO:0000709">
    <property type="term" value="P:meiotic joint molecule formation"/>
    <property type="evidence" value="ECO:0007669"/>
    <property type="project" value="TreeGrafter"/>
</dbReference>
<evidence type="ECO:0000259" key="7">
    <source>
        <dbReference type="Pfam" id="PF07106"/>
    </source>
</evidence>
<keyword evidence="3" id="KW-0233">DNA recombination</keyword>
<dbReference type="STRING" id="1450539.A0A318Z8N3"/>
<gene>
    <name evidence="8" type="ORF">BP01DRAFT_408304</name>
</gene>
<keyword evidence="4" id="KW-0539">Nucleus</keyword>
<keyword evidence="5" id="KW-0469">Meiosis</keyword>
<dbReference type="OrthoDB" id="272266at2759"/>
<accession>A0A318Z8N3</accession>
<comment type="similarity">
    <text evidence="2">Belongs to the HOP2 family.</text>
</comment>
<dbReference type="GeneID" id="37080041"/>
<dbReference type="PANTHER" id="PTHR15938:SF0">
    <property type="entry name" value="HOMOLOGOUS-PAIRING PROTEIN 2 HOMOLOG"/>
    <property type="match status" value="1"/>
</dbReference>
<keyword evidence="9" id="KW-1185">Reference proteome</keyword>